<dbReference type="OrthoDB" id="2630686at2759"/>
<proteinExistence type="predicted"/>
<dbReference type="Gene3D" id="2.80.10.50">
    <property type="match status" value="1"/>
</dbReference>
<gene>
    <name evidence="1" type="ORF">K503DRAFT_770637</name>
</gene>
<dbReference type="InterPro" id="IPR035992">
    <property type="entry name" value="Ricin_B-like_lectins"/>
</dbReference>
<dbReference type="Proteomes" id="UP000092154">
    <property type="component" value="Unassembled WGS sequence"/>
</dbReference>
<evidence type="ECO:0000313" key="2">
    <source>
        <dbReference type="Proteomes" id="UP000092154"/>
    </source>
</evidence>
<reference evidence="1 2" key="1">
    <citation type="submission" date="2016-06" db="EMBL/GenBank/DDBJ databases">
        <title>Comparative genomics of the ectomycorrhizal sister species Rhizopogon vinicolor and Rhizopogon vesiculosus (Basidiomycota: Boletales) reveals a divergence of the mating type B locus.</title>
        <authorList>
            <consortium name="DOE Joint Genome Institute"/>
            <person name="Mujic A.B."/>
            <person name="Kuo A."/>
            <person name="Tritt A."/>
            <person name="Lipzen A."/>
            <person name="Chen C."/>
            <person name="Johnson J."/>
            <person name="Sharma A."/>
            <person name="Barry K."/>
            <person name="Grigoriev I.V."/>
            <person name="Spatafora J.W."/>
        </authorList>
    </citation>
    <scope>NUCLEOTIDE SEQUENCE [LARGE SCALE GENOMIC DNA]</scope>
    <source>
        <strain evidence="1 2">AM-OR11-026</strain>
    </source>
</reference>
<protein>
    <recommendedName>
        <fullName evidence="3">Ricin B lectin domain-containing protein</fullName>
    </recommendedName>
</protein>
<keyword evidence="2" id="KW-1185">Reference proteome</keyword>
<dbReference type="EMBL" id="KV448302">
    <property type="protein sequence ID" value="OAX38301.1"/>
    <property type="molecule type" value="Genomic_DNA"/>
</dbReference>
<dbReference type="InParanoid" id="A0A1B7N0F9"/>
<name>A0A1B7N0F9_9AGAM</name>
<dbReference type="SUPFAM" id="SSF50370">
    <property type="entry name" value="Ricin B-like lectins"/>
    <property type="match status" value="1"/>
</dbReference>
<feature type="non-terminal residue" evidence="1">
    <location>
        <position position="134"/>
    </location>
</feature>
<sequence length="134" mass="14269">MSISFTGSLTNVAFNKLLLTWREGDVVGYPEESNSKNFQMWTAEVGAGGPPNATVQNVANSLYLGYAGTNVITSKESYVWIGVYDSATTIIGVKTPSGLTLDLPDGASGTKVTLVHNSGNLIDQQKWKPSLNAL</sequence>
<accession>A0A1B7N0F9</accession>
<evidence type="ECO:0008006" key="3">
    <source>
        <dbReference type="Google" id="ProtNLM"/>
    </source>
</evidence>
<evidence type="ECO:0000313" key="1">
    <source>
        <dbReference type="EMBL" id="OAX38301.1"/>
    </source>
</evidence>
<dbReference type="AlphaFoldDB" id="A0A1B7N0F9"/>
<organism evidence="1 2">
    <name type="scientific">Rhizopogon vinicolor AM-OR11-026</name>
    <dbReference type="NCBI Taxonomy" id="1314800"/>
    <lineage>
        <taxon>Eukaryota</taxon>
        <taxon>Fungi</taxon>
        <taxon>Dikarya</taxon>
        <taxon>Basidiomycota</taxon>
        <taxon>Agaricomycotina</taxon>
        <taxon>Agaricomycetes</taxon>
        <taxon>Agaricomycetidae</taxon>
        <taxon>Boletales</taxon>
        <taxon>Suillineae</taxon>
        <taxon>Rhizopogonaceae</taxon>
        <taxon>Rhizopogon</taxon>
    </lineage>
</organism>